<dbReference type="InterPro" id="IPR044730">
    <property type="entry name" value="RNase_H-like_dom_plant"/>
</dbReference>
<feature type="domain" description="RNase H type-1" evidence="1">
    <location>
        <begin position="12"/>
        <end position="70"/>
    </location>
</feature>
<dbReference type="PANTHER" id="PTHR33033:SF109">
    <property type="entry name" value="PROTEIN, PUTATIVE-RELATED"/>
    <property type="match status" value="1"/>
</dbReference>
<dbReference type="GO" id="GO:0003676">
    <property type="term" value="F:nucleic acid binding"/>
    <property type="evidence" value="ECO:0007669"/>
    <property type="project" value="InterPro"/>
</dbReference>
<evidence type="ECO:0000313" key="3">
    <source>
        <dbReference type="Proteomes" id="UP000026915"/>
    </source>
</evidence>
<dbReference type="EMBL" id="CM001881">
    <property type="protein sequence ID" value="EOY23896.1"/>
    <property type="molecule type" value="Genomic_DNA"/>
</dbReference>
<dbReference type="AlphaFoldDB" id="A0A061G2T5"/>
<name>A0A061G2T5_THECC</name>
<dbReference type="Gramene" id="EOY23896">
    <property type="protein sequence ID" value="EOY23896"/>
    <property type="gene ID" value="TCM_015650"/>
</dbReference>
<dbReference type="SUPFAM" id="SSF53098">
    <property type="entry name" value="Ribonuclease H-like"/>
    <property type="match status" value="1"/>
</dbReference>
<evidence type="ECO:0000259" key="1">
    <source>
        <dbReference type="Pfam" id="PF13456"/>
    </source>
</evidence>
<protein>
    <recommendedName>
        <fullName evidence="1">RNase H type-1 domain-containing protein</fullName>
    </recommendedName>
</protein>
<dbReference type="GO" id="GO:0004523">
    <property type="term" value="F:RNA-DNA hybrid ribonuclease activity"/>
    <property type="evidence" value="ECO:0007669"/>
    <property type="project" value="InterPro"/>
</dbReference>
<keyword evidence="3" id="KW-1185">Reference proteome</keyword>
<gene>
    <name evidence="2" type="ORF">TCM_015650</name>
</gene>
<evidence type="ECO:0000313" key="2">
    <source>
        <dbReference type="EMBL" id="EOY23896.1"/>
    </source>
</evidence>
<dbReference type="Gene3D" id="3.30.420.10">
    <property type="entry name" value="Ribonuclease H-like superfamily/Ribonuclease H"/>
    <property type="match status" value="1"/>
</dbReference>
<dbReference type="Proteomes" id="UP000026915">
    <property type="component" value="Chromosome 3"/>
</dbReference>
<reference evidence="2 3" key="1">
    <citation type="journal article" date="2013" name="Genome Biol.">
        <title>The genome sequence of the most widely cultivated cacao type and its use to identify candidate genes regulating pod color.</title>
        <authorList>
            <person name="Motamayor J.C."/>
            <person name="Mockaitis K."/>
            <person name="Schmutz J."/>
            <person name="Haiminen N."/>
            <person name="Iii D.L."/>
            <person name="Cornejo O."/>
            <person name="Findley S.D."/>
            <person name="Zheng P."/>
            <person name="Utro F."/>
            <person name="Royaert S."/>
            <person name="Saski C."/>
            <person name="Jenkins J."/>
            <person name="Podicheti R."/>
            <person name="Zhao M."/>
            <person name="Scheffler B.E."/>
            <person name="Stack J.C."/>
            <person name="Feltus F.A."/>
            <person name="Mustiga G.M."/>
            <person name="Amores F."/>
            <person name="Phillips W."/>
            <person name="Marelli J.P."/>
            <person name="May G.D."/>
            <person name="Shapiro H."/>
            <person name="Ma J."/>
            <person name="Bustamante C.D."/>
            <person name="Schnell R.J."/>
            <person name="Main D."/>
            <person name="Gilbert D."/>
            <person name="Parida L."/>
            <person name="Kuhn D.N."/>
        </authorList>
    </citation>
    <scope>NUCLEOTIDE SEQUENCE [LARGE SCALE GENOMIC DNA]</scope>
    <source>
        <strain evidence="3">cv. Matina 1-6</strain>
    </source>
</reference>
<dbReference type="Pfam" id="PF13456">
    <property type="entry name" value="RVT_3"/>
    <property type="match status" value="1"/>
</dbReference>
<dbReference type="InterPro" id="IPR036397">
    <property type="entry name" value="RNaseH_sf"/>
</dbReference>
<dbReference type="PANTHER" id="PTHR33033">
    <property type="entry name" value="POLYNUCLEOTIDYL TRANSFERASE, RIBONUCLEASE H-LIKE SUPERFAMILY PROTEIN-RELATED"/>
    <property type="match status" value="1"/>
</dbReference>
<organism evidence="2 3">
    <name type="scientific">Theobroma cacao</name>
    <name type="common">Cacao</name>
    <name type="synonym">Cocoa</name>
    <dbReference type="NCBI Taxonomy" id="3641"/>
    <lineage>
        <taxon>Eukaryota</taxon>
        <taxon>Viridiplantae</taxon>
        <taxon>Streptophyta</taxon>
        <taxon>Embryophyta</taxon>
        <taxon>Tracheophyta</taxon>
        <taxon>Spermatophyta</taxon>
        <taxon>Magnoliopsida</taxon>
        <taxon>eudicotyledons</taxon>
        <taxon>Gunneridae</taxon>
        <taxon>Pentapetalae</taxon>
        <taxon>rosids</taxon>
        <taxon>malvids</taxon>
        <taxon>Malvales</taxon>
        <taxon>Malvaceae</taxon>
        <taxon>Byttnerioideae</taxon>
        <taxon>Theobroma</taxon>
    </lineage>
</organism>
<proteinExistence type="predicted"/>
<sequence length="151" mass="16593">MATSPKGMVKFNVDGALRENPGQEGIGGILREEGGKVLIQFSLSVGIIDANTAEILAIKKALQMVATSRWANTDCAGVERKDEFLWVFAEDGDDSMIYHEGCFDVFVICSSGWGRLVDEAKMSLKFEKCKQVMACGIHVAVYLRLRDSRAL</sequence>
<dbReference type="InParanoid" id="A0A061G2T5"/>
<dbReference type="InterPro" id="IPR002156">
    <property type="entry name" value="RNaseH_domain"/>
</dbReference>
<dbReference type="CDD" id="cd06222">
    <property type="entry name" value="RNase_H_like"/>
    <property type="match status" value="1"/>
</dbReference>
<dbReference type="InterPro" id="IPR012337">
    <property type="entry name" value="RNaseH-like_sf"/>
</dbReference>
<accession>A0A061G2T5</accession>
<dbReference type="HOGENOM" id="CLU_1734757_0_0_1"/>